<evidence type="ECO:0000313" key="1">
    <source>
        <dbReference type="EMBL" id="KAK2184999.1"/>
    </source>
</evidence>
<evidence type="ECO:0000313" key="2">
    <source>
        <dbReference type="Proteomes" id="UP001209878"/>
    </source>
</evidence>
<dbReference type="AlphaFoldDB" id="A0AAD9UD49"/>
<gene>
    <name evidence="1" type="ORF">NP493_248g03057</name>
</gene>
<keyword evidence="2" id="KW-1185">Reference proteome</keyword>
<dbReference type="SUPFAM" id="SSF52266">
    <property type="entry name" value="SGNH hydrolase"/>
    <property type="match status" value="1"/>
</dbReference>
<reference evidence="1" key="1">
    <citation type="journal article" date="2023" name="Mol. Biol. Evol.">
        <title>Third-Generation Sequencing Reveals the Adaptive Role of the Epigenome in Three Deep-Sea Polychaetes.</title>
        <authorList>
            <person name="Perez M."/>
            <person name="Aroh O."/>
            <person name="Sun Y."/>
            <person name="Lan Y."/>
            <person name="Juniper S.K."/>
            <person name="Young C.R."/>
            <person name="Angers B."/>
            <person name="Qian P.Y."/>
        </authorList>
    </citation>
    <scope>NUCLEOTIDE SEQUENCE</scope>
    <source>
        <strain evidence="1">R07B-5</strain>
    </source>
</reference>
<sequence length="230" mass="26386">MPLLDDDAFCRRVSRFRRIIMVGPSHMRYKFNYISLRCYHVFGPDERRHGSARVNGTTFLLLQFMANISHLWTMHLDPMNLTKDDAVIIQHGSHNVSRIGLRHTLDTTLNTYFDRLKAIQRHSELLGFRLVVLTSPPLNDRKKRRRVDGRNPFSLAVLARLAHTRLSVAGIDVFDEFAALLSHYNQDAPPCDGHYLCPNREDGLFVGRCGIVAVHLLLRHLAGEFDIITC</sequence>
<comment type="caution">
    <text evidence="1">The sequence shown here is derived from an EMBL/GenBank/DDBJ whole genome shotgun (WGS) entry which is preliminary data.</text>
</comment>
<dbReference type="Proteomes" id="UP001209878">
    <property type="component" value="Unassembled WGS sequence"/>
</dbReference>
<proteinExistence type="predicted"/>
<organism evidence="1 2">
    <name type="scientific">Ridgeia piscesae</name>
    <name type="common">Tubeworm</name>
    <dbReference type="NCBI Taxonomy" id="27915"/>
    <lineage>
        <taxon>Eukaryota</taxon>
        <taxon>Metazoa</taxon>
        <taxon>Spiralia</taxon>
        <taxon>Lophotrochozoa</taxon>
        <taxon>Annelida</taxon>
        <taxon>Polychaeta</taxon>
        <taxon>Sedentaria</taxon>
        <taxon>Canalipalpata</taxon>
        <taxon>Sabellida</taxon>
        <taxon>Siboglinidae</taxon>
        <taxon>Ridgeia</taxon>
    </lineage>
</organism>
<protein>
    <submittedName>
        <fullName evidence="1">Uncharacterized protein</fullName>
    </submittedName>
</protein>
<accession>A0AAD9UD49</accession>
<dbReference type="EMBL" id="JAODUO010000247">
    <property type="protein sequence ID" value="KAK2184999.1"/>
    <property type="molecule type" value="Genomic_DNA"/>
</dbReference>
<name>A0AAD9UD49_RIDPI</name>